<accession>A0A7W9DB41</accession>
<dbReference type="PANTHER" id="PTHR30337">
    <property type="entry name" value="COMPONENT OF ATP-DEPENDENT DSDNA EXONUCLEASE"/>
    <property type="match status" value="1"/>
</dbReference>
<dbReference type="EMBL" id="JACHBL010000001">
    <property type="protein sequence ID" value="MBB5597457.1"/>
    <property type="molecule type" value="Genomic_DNA"/>
</dbReference>
<feature type="domain" description="Nuclease SbcCD subunit D C-terminal" evidence="9">
    <location>
        <begin position="271"/>
        <end position="359"/>
    </location>
</feature>
<organism evidence="10 11">
    <name type="scientific">Neomicrococcus lactis</name>
    <dbReference type="NCBI Taxonomy" id="732241"/>
    <lineage>
        <taxon>Bacteria</taxon>
        <taxon>Bacillati</taxon>
        <taxon>Actinomycetota</taxon>
        <taxon>Actinomycetes</taxon>
        <taxon>Micrococcales</taxon>
        <taxon>Micrococcaceae</taxon>
        <taxon>Neomicrococcus</taxon>
    </lineage>
</organism>
<keyword evidence="11" id="KW-1185">Reference proteome</keyword>
<sequence length="386" mass="42698">MRFLHTSDWHLGRSFHGVDVIDHQRDVVQQVSKIIAEHHVDALLISGDVYDRALPAVAVVEMFNEALGLLMDAGIPIIISSGNHDSAVRLGFGARAFEHANVHIRANVADLDRPVVIPGEDFDAVVYALPYLEPRLVADALGVETSGHEPIIQAALSRVRSNLESRRSGTDRPQIPLVMSHVFAAGGAPSESERELSVGGLDKVPHAVFSDFAYTALGHLHGRQTLAPNVRYSGSPLAYSFSEANHRKGAWLVDVDATGLVEVTEVDFAQPRALKTVKGTIDDLLHDAQFASAEDAWVQVTVTDVDQPQRGMDRLRERFPGILVYRWEPSEKREQRRYAERVKPQASPEEVCGEFFEHVRARSLDESETQIMQRVLSQALTEGTNL</sequence>
<gene>
    <name evidence="7" type="primary">sbcD</name>
    <name evidence="10" type="ORF">BKA12_000537</name>
</gene>
<dbReference type="RefSeq" id="WP_183640471.1">
    <property type="nucleotide sequence ID" value="NZ_JACHBL010000001.1"/>
</dbReference>
<evidence type="ECO:0000256" key="2">
    <source>
        <dbReference type="ARBA" id="ARBA00011322"/>
    </source>
</evidence>
<dbReference type="GO" id="GO:0006310">
    <property type="term" value="P:DNA recombination"/>
    <property type="evidence" value="ECO:0007669"/>
    <property type="project" value="UniProtKB-KW"/>
</dbReference>
<protein>
    <recommendedName>
        <fullName evidence="3 7">Nuclease SbcCD subunit D</fullName>
    </recommendedName>
</protein>
<comment type="subunit">
    <text evidence="2 7">Heterodimer of SbcC and SbcD.</text>
</comment>
<feature type="domain" description="Calcineurin-like phosphoesterase" evidence="8">
    <location>
        <begin position="1"/>
        <end position="126"/>
    </location>
</feature>
<dbReference type="GO" id="GO:0006260">
    <property type="term" value="P:DNA replication"/>
    <property type="evidence" value="ECO:0007669"/>
    <property type="project" value="UniProtKB-KW"/>
</dbReference>
<evidence type="ECO:0000313" key="10">
    <source>
        <dbReference type="EMBL" id="MBB5597457.1"/>
    </source>
</evidence>
<dbReference type="InterPro" id="IPR050535">
    <property type="entry name" value="DNA_Repair-Maintenance_Comp"/>
</dbReference>
<dbReference type="CDD" id="cd00840">
    <property type="entry name" value="MPP_Mre11_N"/>
    <property type="match status" value="1"/>
</dbReference>
<evidence type="ECO:0000313" key="11">
    <source>
        <dbReference type="Proteomes" id="UP000523863"/>
    </source>
</evidence>
<dbReference type="PANTHER" id="PTHR30337:SF0">
    <property type="entry name" value="NUCLEASE SBCCD SUBUNIT D"/>
    <property type="match status" value="1"/>
</dbReference>
<evidence type="ECO:0000259" key="8">
    <source>
        <dbReference type="Pfam" id="PF00149"/>
    </source>
</evidence>
<dbReference type="InterPro" id="IPR029052">
    <property type="entry name" value="Metallo-depent_PP-like"/>
</dbReference>
<comment type="function">
    <text evidence="7">SbcCD cleaves DNA hairpin structures. These structures can inhibit DNA replication and are intermediates in certain DNA recombination reactions. The complex acts as a 3'-&gt;5' double strand exonuclease that can open hairpins. It also has a 5' single-strand endonuclease activity.</text>
</comment>
<evidence type="ECO:0000256" key="6">
    <source>
        <dbReference type="ARBA" id="ARBA00022839"/>
    </source>
</evidence>
<dbReference type="GO" id="GO:0004519">
    <property type="term" value="F:endonuclease activity"/>
    <property type="evidence" value="ECO:0007669"/>
    <property type="project" value="UniProtKB-KW"/>
</dbReference>
<keyword evidence="5 7" id="KW-0378">Hydrolase</keyword>
<comment type="similarity">
    <text evidence="1 7">Belongs to the SbcD family.</text>
</comment>
<dbReference type="InterPro" id="IPR004843">
    <property type="entry name" value="Calcineurin-like_PHP"/>
</dbReference>
<dbReference type="Gene3D" id="3.60.21.10">
    <property type="match status" value="1"/>
</dbReference>
<name>A0A7W9DB41_9MICC</name>
<dbReference type="Proteomes" id="UP000523863">
    <property type="component" value="Unassembled WGS sequence"/>
</dbReference>
<evidence type="ECO:0000256" key="5">
    <source>
        <dbReference type="ARBA" id="ARBA00022801"/>
    </source>
</evidence>
<keyword evidence="4 7" id="KW-0540">Nuclease</keyword>
<keyword evidence="6 7" id="KW-0269">Exonuclease</keyword>
<dbReference type="InterPro" id="IPR004593">
    <property type="entry name" value="SbcD"/>
</dbReference>
<keyword evidence="7" id="KW-0255">Endonuclease</keyword>
<evidence type="ECO:0000256" key="1">
    <source>
        <dbReference type="ARBA" id="ARBA00010555"/>
    </source>
</evidence>
<dbReference type="InterPro" id="IPR026843">
    <property type="entry name" value="SbcD_C"/>
</dbReference>
<comment type="caution">
    <text evidence="10">The sequence shown here is derived from an EMBL/GenBank/DDBJ whole genome shotgun (WGS) entry which is preliminary data.</text>
</comment>
<dbReference type="SUPFAM" id="SSF56300">
    <property type="entry name" value="Metallo-dependent phosphatases"/>
    <property type="match status" value="1"/>
</dbReference>
<evidence type="ECO:0000259" key="9">
    <source>
        <dbReference type="Pfam" id="PF12320"/>
    </source>
</evidence>
<dbReference type="NCBIfam" id="TIGR00619">
    <property type="entry name" value="sbcd"/>
    <property type="match status" value="1"/>
</dbReference>
<reference evidence="10 11" key="1">
    <citation type="submission" date="2020-08" db="EMBL/GenBank/DDBJ databases">
        <title>Sequencing the genomes of 1000 actinobacteria strains.</title>
        <authorList>
            <person name="Klenk H.-P."/>
        </authorList>
    </citation>
    <scope>NUCLEOTIDE SEQUENCE [LARGE SCALE GENOMIC DNA]</scope>
    <source>
        <strain evidence="10 11">DSM 23694</strain>
    </source>
</reference>
<dbReference type="Pfam" id="PF00149">
    <property type="entry name" value="Metallophos"/>
    <property type="match status" value="1"/>
</dbReference>
<keyword evidence="7" id="KW-0233">DNA recombination</keyword>
<dbReference type="InterPro" id="IPR041796">
    <property type="entry name" value="Mre11_N"/>
</dbReference>
<dbReference type="AlphaFoldDB" id="A0A7W9DB41"/>
<evidence type="ECO:0000256" key="4">
    <source>
        <dbReference type="ARBA" id="ARBA00022722"/>
    </source>
</evidence>
<keyword evidence="7" id="KW-0235">DNA replication</keyword>
<dbReference type="GO" id="GO:0008408">
    <property type="term" value="F:3'-5' exonuclease activity"/>
    <property type="evidence" value="ECO:0007669"/>
    <property type="project" value="InterPro"/>
</dbReference>
<evidence type="ECO:0000256" key="7">
    <source>
        <dbReference type="RuleBase" id="RU363069"/>
    </source>
</evidence>
<proteinExistence type="inferred from homology"/>
<evidence type="ECO:0000256" key="3">
    <source>
        <dbReference type="ARBA" id="ARBA00013365"/>
    </source>
</evidence>
<dbReference type="Pfam" id="PF12320">
    <property type="entry name" value="SbcD_C"/>
    <property type="match status" value="1"/>
</dbReference>